<evidence type="ECO:0000313" key="5">
    <source>
        <dbReference type="EMBL" id="MBV4360087.1"/>
    </source>
</evidence>
<proteinExistence type="predicted"/>
<dbReference type="InterPro" id="IPR052720">
    <property type="entry name" value="Glycosyl_hydrolase_97"/>
</dbReference>
<dbReference type="PANTHER" id="PTHR35803">
    <property type="entry name" value="GLUCAN 1,4-ALPHA-GLUCOSIDASE SUSB-RELATED"/>
    <property type="match status" value="1"/>
</dbReference>
<keyword evidence="6" id="KW-1185">Reference proteome</keyword>
<dbReference type="InterPro" id="IPR029486">
    <property type="entry name" value="GH97_N"/>
</dbReference>
<reference evidence="5" key="1">
    <citation type="submission" date="2021-06" db="EMBL/GenBank/DDBJ databases">
        <authorList>
            <person name="Huq M.A."/>
        </authorList>
    </citation>
    <scope>NUCLEOTIDE SEQUENCE</scope>
    <source>
        <strain evidence="5">MAH-26</strain>
    </source>
</reference>
<name>A0A9E2SDF7_9BACT</name>
<dbReference type="EMBL" id="JAHSPG010000016">
    <property type="protein sequence ID" value="MBV4360087.1"/>
    <property type="molecule type" value="Genomic_DNA"/>
</dbReference>
<dbReference type="PANTHER" id="PTHR35803:SF2">
    <property type="entry name" value="RETAINING ALPHA-GALACTOSIDASE"/>
    <property type="match status" value="1"/>
</dbReference>
<evidence type="ECO:0000313" key="6">
    <source>
        <dbReference type="Proteomes" id="UP000812270"/>
    </source>
</evidence>
<dbReference type="InterPro" id="IPR029483">
    <property type="entry name" value="GH97_C"/>
</dbReference>
<protein>
    <submittedName>
        <fullName evidence="5">Glycoside hydrolase family 97 protein</fullName>
    </submittedName>
</protein>
<feature type="domain" description="Glycosyl-hydrolase 97 C-terminal oligomerisation" evidence="4">
    <location>
        <begin position="560"/>
        <end position="656"/>
    </location>
</feature>
<sequence length="660" mass="74222">MKKKGLFGLFSIALLLNSLSSFALKTIEVISPDKRLTVSVEVGKNIFFSVHFGRSVLLNPSRIALVINNDTLGNNASVKNISNKKISEIITPLYGKFKTLSNECNEMTIAFDGDYSIVFRAYNEGVAYRFVTTKTGNAIVGNEIAAFNLNGNYSALISETPKLTSWELPYTSHNDISTIADTNNIILPALFTNKTTSTRVLLAESDIRDYPGMFIRRSAKAITGYWAHYPAKTTPYGGDWGMSTSADARENLIAKTSGSRSFPWRIVMVSDDDKNLLTNQLIYKLAAPQAIKDVSWIKPGKCDWEWWHDAIIEDAGIPTGFQNRSTELYKRYIDFASDNKLEYTLIDAGWSNFYHLDKSADHIDIQELVNYGKQKNVGIIVWCNATSLVANLDHFLATFEQWGLKGFKVDFFDRDDQIIYQQMEAIASKAAEHHLLVDFHGCPKPTGLSRTYPNVMNYEAVRGEECSKWDTTSNPTYHLQVASIRMLGGSLDYTPGCMRNKSKAAFRPIDKGLPETMGTRCHEMSLFILFDQYLAVLSDSPSEYRKNKDVMDFLSVVPATFDDVKVLDAKLGEYAVLAKRKNNDWYVGATTNWNSRTVTIDFSFLEKGKKYKAEIFKDGKNADTEATDYEHETIDVNNKSKQTIRLASGGGAVMRIYQVK</sequence>
<dbReference type="RefSeq" id="WP_217794339.1">
    <property type="nucleotide sequence ID" value="NZ_JAHSPG010000016.1"/>
</dbReference>
<dbReference type="InterPro" id="IPR019563">
    <property type="entry name" value="GH97_catalytic"/>
</dbReference>
<evidence type="ECO:0000259" key="3">
    <source>
        <dbReference type="Pfam" id="PF14508"/>
    </source>
</evidence>
<organism evidence="5 6">
    <name type="scientific">Pinibacter aurantiacus</name>
    <dbReference type="NCBI Taxonomy" id="2851599"/>
    <lineage>
        <taxon>Bacteria</taxon>
        <taxon>Pseudomonadati</taxon>
        <taxon>Bacteroidota</taxon>
        <taxon>Chitinophagia</taxon>
        <taxon>Chitinophagales</taxon>
        <taxon>Chitinophagaceae</taxon>
        <taxon>Pinibacter</taxon>
    </lineage>
</organism>
<feature type="chain" id="PRO_5038890074" evidence="1">
    <location>
        <begin position="24"/>
        <end position="660"/>
    </location>
</feature>
<comment type="caution">
    <text evidence="5">The sequence shown here is derived from an EMBL/GenBank/DDBJ whole genome shotgun (WGS) entry which is preliminary data.</text>
</comment>
<dbReference type="Proteomes" id="UP000812270">
    <property type="component" value="Unassembled WGS sequence"/>
</dbReference>
<gene>
    <name evidence="5" type="ORF">KTO63_23180</name>
</gene>
<dbReference type="Pfam" id="PF14509">
    <property type="entry name" value="GH97_C"/>
    <property type="match status" value="1"/>
</dbReference>
<feature type="domain" description="Glycosyl-hydrolase 97 catalytic" evidence="2">
    <location>
        <begin position="306"/>
        <end position="461"/>
    </location>
</feature>
<evidence type="ECO:0000256" key="1">
    <source>
        <dbReference type="SAM" id="SignalP"/>
    </source>
</evidence>
<evidence type="ECO:0000259" key="4">
    <source>
        <dbReference type="Pfam" id="PF14509"/>
    </source>
</evidence>
<evidence type="ECO:0000259" key="2">
    <source>
        <dbReference type="Pfam" id="PF10566"/>
    </source>
</evidence>
<keyword evidence="1" id="KW-0732">Signal</keyword>
<feature type="domain" description="Glycosyl-hydrolase 97 N-terminal" evidence="3">
    <location>
        <begin position="29"/>
        <end position="288"/>
    </location>
</feature>
<accession>A0A9E2SDF7</accession>
<feature type="signal peptide" evidence="1">
    <location>
        <begin position="1"/>
        <end position="23"/>
    </location>
</feature>
<dbReference type="Pfam" id="PF14508">
    <property type="entry name" value="GH97_N"/>
    <property type="match status" value="1"/>
</dbReference>
<dbReference type="GO" id="GO:0016787">
    <property type="term" value="F:hydrolase activity"/>
    <property type="evidence" value="ECO:0007669"/>
    <property type="project" value="UniProtKB-KW"/>
</dbReference>
<dbReference type="AlphaFoldDB" id="A0A9E2SDF7"/>
<keyword evidence="5" id="KW-0378">Hydrolase</keyword>
<dbReference type="Pfam" id="PF10566">
    <property type="entry name" value="Glyco_hydro_97"/>
    <property type="match status" value="1"/>
</dbReference>